<gene>
    <name evidence="5" type="ORF">H9L42_00805</name>
</gene>
<dbReference type="PROSITE" id="PS51379">
    <property type="entry name" value="4FE4S_FER_2"/>
    <property type="match status" value="1"/>
</dbReference>
<keyword evidence="3" id="KW-0411">Iron-sulfur</keyword>
<protein>
    <submittedName>
        <fullName evidence="5">Aldo/keto reductase</fullName>
    </submittedName>
</protein>
<dbReference type="PROSITE" id="PS00198">
    <property type="entry name" value="4FE4S_FER_1"/>
    <property type="match status" value="1"/>
</dbReference>
<dbReference type="PANTHER" id="PTHR43312:SF1">
    <property type="entry name" value="NADP-DEPENDENT OXIDOREDUCTASE DOMAIN-CONTAINING PROTEIN"/>
    <property type="match status" value="1"/>
</dbReference>
<evidence type="ECO:0000256" key="3">
    <source>
        <dbReference type="ARBA" id="ARBA00023014"/>
    </source>
</evidence>
<dbReference type="InterPro" id="IPR017900">
    <property type="entry name" value="4Fe4S_Fe_S_CS"/>
</dbReference>
<accession>A0A923SPD0</accession>
<dbReference type="InterPro" id="IPR053135">
    <property type="entry name" value="AKR2_Oxidoreductase"/>
</dbReference>
<dbReference type="Pfam" id="PF00248">
    <property type="entry name" value="Aldo_ket_red"/>
    <property type="match status" value="1"/>
</dbReference>
<dbReference type="InterPro" id="IPR023210">
    <property type="entry name" value="NADP_OxRdtase_dom"/>
</dbReference>
<keyword evidence="6" id="KW-1185">Reference proteome</keyword>
<dbReference type="InterPro" id="IPR017896">
    <property type="entry name" value="4Fe4S_Fe-S-bd"/>
</dbReference>
<evidence type="ECO:0000313" key="5">
    <source>
        <dbReference type="EMBL" id="MBC6678371.1"/>
    </source>
</evidence>
<organism evidence="5 6">
    <name type="scientific">Zhenpiania hominis</name>
    <dbReference type="NCBI Taxonomy" id="2763644"/>
    <lineage>
        <taxon>Bacteria</taxon>
        <taxon>Bacillati</taxon>
        <taxon>Bacillota</taxon>
        <taxon>Clostridia</taxon>
        <taxon>Peptostreptococcales</taxon>
        <taxon>Anaerovoracaceae</taxon>
        <taxon>Zhenpiania</taxon>
    </lineage>
</organism>
<sequence>MEYRKLPHGDERISVIGLGMGYIHEGSEEEIEKTLRLARSSGINFFDMAAAEVKPYSCYSRVFEGQREQVYLQMHFGAVYDSGKYGWSRDPEEIRRNFEDLLKTMGTDYTDFGFVHCIDETDDFHQIMEGGIWDYMKHLKQDGIIRHLGVSTHNPEILRRFLDTGKIDLAMFSINPAYDYSTGTYGIGAADERGRLYQECEKNGVGISVMKPFGGGQLLDAKTSPFQTALTKTQCIQYALDRPAVMTVLPGVRNSEDLRQVLEYLDADEEERDYSVIGRFTPASAEGVCVYCNHCQPCPKGLDVGMINKYYDLALAGDEMAKGHYEKLSVKAGACIQCGHCERRCPFHVKQEKRMQEIAAYFGA</sequence>
<dbReference type="GO" id="GO:0046872">
    <property type="term" value="F:metal ion binding"/>
    <property type="evidence" value="ECO:0007669"/>
    <property type="project" value="UniProtKB-KW"/>
</dbReference>
<keyword evidence="1" id="KW-0479">Metal-binding</keyword>
<keyword evidence="2" id="KW-0408">Iron</keyword>
<dbReference type="SUPFAM" id="SSF51430">
    <property type="entry name" value="NAD(P)-linked oxidoreductase"/>
    <property type="match status" value="1"/>
</dbReference>
<dbReference type="SUPFAM" id="SSF46548">
    <property type="entry name" value="alpha-helical ferredoxin"/>
    <property type="match status" value="1"/>
</dbReference>
<evidence type="ECO:0000256" key="1">
    <source>
        <dbReference type="ARBA" id="ARBA00022723"/>
    </source>
</evidence>
<dbReference type="Proteomes" id="UP000602647">
    <property type="component" value="Unassembled WGS sequence"/>
</dbReference>
<dbReference type="PANTHER" id="PTHR43312">
    <property type="entry name" value="D-THREO-ALDOSE 1-DEHYDROGENASE"/>
    <property type="match status" value="1"/>
</dbReference>
<reference evidence="5" key="1">
    <citation type="submission" date="2020-08" db="EMBL/GenBank/DDBJ databases">
        <title>Genome public.</title>
        <authorList>
            <person name="Liu C."/>
            <person name="Sun Q."/>
        </authorList>
    </citation>
    <scope>NUCLEOTIDE SEQUENCE</scope>
    <source>
        <strain evidence="5">BX12</strain>
    </source>
</reference>
<dbReference type="EMBL" id="JACRYT010000001">
    <property type="protein sequence ID" value="MBC6678371.1"/>
    <property type="molecule type" value="Genomic_DNA"/>
</dbReference>
<dbReference type="CDD" id="cd19100">
    <property type="entry name" value="AKR_unchar"/>
    <property type="match status" value="1"/>
</dbReference>
<dbReference type="InterPro" id="IPR036812">
    <property type="entry name" value="NAD(P)_OxRdtase_dom_sf"/>
</dbReference>
<proteinExistence type="predicted"/>
<evidence type="ECO:0000313" key="6">
    <source>
        <dbReference type="Proteomes" id="UP000602647"/>
    </source>
</evidence>
<name>A0A923SPD0_9FIRM</name>
<dbReference type="AlphaFoldDB" id="A0A923SPD0"/>
<dbReference type="Gene3D" id="3.20.20.100">
    <property type="entry name" value="NADP-dependent oxidoreductase domain"/>
    <property type="match status" value="1"/>
</dbReference>
<dbReference type="GO" id="GO:0051536">
    <property type="term" value="F:iron-sulfur cluster binding"/>
    <property type="evidence" value="ECO:0007669"/>
    <property type="project" value="UniProtKB-KW"/>
</dbReference>
<comment type="caution">
    <text evidence="5">The sequence shown here is derived from an EMBL/GenBank/DDBJ whole genome shotgun (WGS) entry which is preliminary data.</text>
</comment>
<feature type="domain" description="4Fe-4S ferredoxin-type" evidence="4">
    <location>
        <begin position="326"/>
        <end position="355"/>
    </location>
</feature>
<evidence type="ECO:0000256" key="2">
    <source>
        <dbReference type="ARBA" id="ARBA00023004"/>
    </source>
</evidence>
<evidence type="ECO:0000259" key="4">
    <source>
        <dbReference type="PROSITE" id="PS51379"/>
    </source>
</evidence>